<evidence type="ECO:0000313" key="2">
    <source>
        <dbReference type="Proteomes" id="UP001168877"/>
    </source>
</evidence>
<dbReference type="EMBL" id="JAUESC010000386">
    <property type="protein sequence ID" value="KAK0577368.1"/>
    <property type="molecule type" value="Genomic_DNA"/>
</dbReference>
<dbReference type="AlphaFoldDB" id="A0AA39RP49"/>
<keyword evidence="2" id="KW-1185">Reference proteome</keyword>
<reference evidence="1" key="1">
    <citation type="journal article" date="2022" name="Plant J.">
        <title>Strategies of tolerance reflected in two North American maple genomes.</title>
        <authorList>
            <person name="McEvoy S.L."/>
            <person name="Sezen U.U."/>
            <person name="Trouern-Trend A."/>
            <person name="McMahon S.M."/>
            <person name="Schaberg P.G."/>
            <person name="Yang J."/>
            <person name="Wegrzyn J.L."/>
            <person name="Swenson N.G."/>
        </authorList>
    </citation>
    <scope>NUCLEOTIDE SEQUENCE</scope>
    <source>
        <strain evidence="1">NS2018</strain>
    </source>
</reference>
<proteinExistence type="predicted"/>
<protein>
    <submittedName>
        <fullName evidence="1">Uncharacterized protein</fullName>
    </submittedName>
</protein>
<dbReference type="Proteomes" id="UP001168877">
    <property type="component" value="Unassembled WGS sequence"/>
</dbReference>
<comment type="caution">
    <text evidence="1">The sequence shown here is derived from an EMBL/GenBank/DDBJ whole genome shotgun (WGS) entry which is preliminary data.</text>
</comment>
<reference evidence="1" key="2">
    <citation type="submission" date="2023-06" db="EMBL/GenBank/DDBJ databases">
        <authorList>
            <person name="Swenson N.G."/>
            <person name="Wegrzyn J.L."/>
            <person name="Mcevoy S.L."/>
        </authorList>
    </citation>
    <scope>NUCLEOTIDE SEQUENCE</scope>
    <source>
        <strain evidence="1">NS2018</strain>
        <tissue evidence="1">Leaf</tissue>
    </source>
</reference>
<sequence length="102" mass="11210">MLGEHGVQRVGIFKLTDLLVASKALLVHTLTGQQRYLCSSLVGESLVSQHCTGNNAAGTHLERLVERTQTLVGLVCYNLQAVEERTQVCVLQAVVEKTQMQF</sequence>
<organism evidence="1 2">
    <name type="scientific">Acer saccharum</name>
    <name type="common">Sugar maple</name>
    <dbReference type="NCBI Taxonomy" id="4024"/>
    <lineage>
        <taxon>Eukaryota</taxon>
        <taxon>Viridiplantae</taxon>
        <taxon>Streptophyta</taxon>
        <taxon>Embryophyta</taxon>
        <taxon>Tracheophyta</taxon>
        <taxon>Spermatophyta</taxon>
        <taxon>Magnoliopsida</taxon>
        <taxon>eudicotyledons</taxon>
        <taxon>Gunneridae</taxon>
        <taxon>Pentapetalae</taxon>
        <taxon>rosids</taxon>
        <taxon>malvids</taxon>
        <taxon>Sapindales</taxon>
        <taxon>Sapindaceae</taxon>
        <taxon>Hippocastanoideae</taxon>
        <taxon>Acereae</taxon>
        <taxon>Acer</taxon>
    </lineage>
</organism>
<name>A0AA39RP49_ACESA</name>
<evidence type="ECO:0000313" key="1">
    <source>
        <dbReference type="EMBL" id="KAK0577368.1"/>
    </source>
</evidence>
<accession>A0AA39RP49</accession>
<gene>
    <name evidence="1" type="ORF">LWI29_032064</name>
</gene>